<dbReference type="GO" id="GO:0009251">
    <property type="term" value="P:glucan catabolic process"/>
    <property type="evidence" value="ECO:0007669"/>
    <property type="project" value="TreeGrafter"/>
</dbReference>
<dbReference type="SMART" id="SM01217">
    <property type="entry name" value="Fn3_like"/>
    <property type="match status" value="1"/>
</dbReference>
<dbReference type="Gene3D" id="2.60.40.10">
    <property type="entry name" value="Immunoglobulins"/>
    <property type="match status" value="1"/>
</dbReference>
<keyword evidence="3" id="KW-0326">Glycosidase</keyword>
<keyword evidence="6" id="KW-1185">Reference proteome</keyword>
<dbReference type="InterPro" id="IPR019800">
    <property type="entry name" value="Glyco_hydro_3_AS"/>
</dbReference>
<dbReference type="SUPFAM" id="SSF52279">
    <property type="entry name" value="Beta-D-glucan exohydrolase, C-terminal domain"/>
    <property type="match status" value="1"/>
</dbReference>
<dbReference type="AlphaFoldDB" id="A0A1N6ZBD3"/>
<name>A0A1N6ZBD3_9FIRM</name>
<sequence>MTEFNLDDYSLEEKVNKLLAEMTLEEKVAQLGSIGPDKILENGRFSEEKAAKYLKDGIGQITRIAGASALEPEAAAEAANKMQKYIAENTRLDIPAIVHEECLSGYMGKGGTTFPQSIGVASSWEPELLERQTDVIRKQLRSIGAHLALSPVADVARDLRWGRVEETFGEDPYLAAEMVTSYVKGLQGDKLSEGIVATLKHFVGHSYSEGGRNHAPVNLSERELRESFLFPFEAAIKTVGAGSVMNAYHDIDGVPCASSRELLTDILRGEWGFDGVVVSDYWSIKMLYKEHKVAASMQEAGIKALEAGLDIELPEAECYGQKLVDAVNEGLISESVIDQSVRRHLRYKFKVNAFDQRYVDLDKIADLFETAEQRELARESARKSMVLLKNENDLLPLAKDLSSLAVIGPSADSTRNLLGDYAYSAHVDSKEDAVEVISILAGIRSKISEETKINYAAGCSIMDQNRDGFAEAVMAAKESEVALVVVGGKSGLSGMGENENSDDDVVDFEGGEFLSELQNTTDTTGEHHDRTSLDLPGVQEELIKEIVKTGTPVVVVLVNGRPLSIEWTAENADAVLEAWLPGEEGGNGVADVLFGDYNPAGKLPVSIPKNVGQTPIHYNRRHMSHYRDYVFTGNRPLYPFGYGLSYTDFEYSNLKITPKEFEGNKTITIKADIKNTGQLAGAEVVQLYIHDRIASLTRPIKSLKGFKRVELKAGETKTVEFKLKTEQLAFYDKDMNLVVEPGEFELMLGSSSTDIRLEDVVELKGDKVELTAEREYFTEVEVSN</sequence>
<dbReference type="InterPro" id="IPR051915">
    <property type="entry name" value="Cellulose_Degrad_GH3"/>
</dbReference>
<dbReference type="InterPro" id="IPR026891">
    <property type="entry name" value="Fn3-like"/>
</dbReference>
<dbReference type="PANTHER" id="PTHR30620">
    <property type="entry name" value="PERIPLASMIC BETA-GLUCOSIDASE-RELATED"/>
    <property type="match status" value="1"/>
</dbReference>
<evidence type="ECO:0000256" key="3">
    <source>
        <dbReference type="RuleBase" id="RU361161"/>
    </source>
</evidence>
<feature type="domain" description="Fibronectin type III-like" evidence="4">
    <location>
        <begin position="683"/>
        <end position="752"/>
    </location>
</feature>
<accession>A0A1N6ZBD3</accession>
<dbReference type="OrthoDB" id="9805821at2"/>
<dbReference type="PROSITE" id="PS00775">
    <property type="entry name" value="GLYCOSYL_HYDROL_F3"/>
    <property type="match status" value="1"/>
</dbReference>
<dbReference type="Gene3D" id="3.40.50.1700">
    <property type="entry name" value="Glycoside hydrolase family 3 C-terminal domain"/>
    <property type="match status" value="1"/>
</dbReference>
<evidence type="ECO:0000256" key="2">
    <source>
        <dbReference type="ARBA" id="ARBA00022801"/>
    </source>
</evidence>
<dbReference type="GO" id="GO:0008422">
    <property type="term" value="F:beta-glucosidase activity"/>
    <property type="evidence" value="ECO:0007669"/>
    <property type="project" value="TreeGrafter"/>
</dbReference>
<dbReference type="Pfam" id="PF01915">
    <property type="entry name" value="Glyco_hydro_3_C"/>
    <property type="match status" value="1"/>
</dbReference>
<dbReference type="RefSeq" id="WP_076545535.1">
    <property type="nucleotide sequence ID" value="NZ_FTNC01000017.1"/>
</dbReference>
<gene>
    <name evidence="5" type="ORF">SAMN05421834_11727</name>
</gene>
<dbReference type="PRINTS" id="PR00133">
    <property type="entry name" value="GLHYDRLASE3"/>
</dbReference>
<organism evidence="5 6">
    <name type="scientific">Halanaerobium kushneri</name>
    <dbReference type="NCBI Taxonomy" id="56779"/>
    <lineage>
        <taxon>Bacteria</taxon>
        <taxon>Bacillati</taxon>
        <taxon>Bacillota</taxon>
        <taxon>Clostridia</taxon>
        <taxon>Halanaerobiales</taxon>
        <taxon>Halanaerobiaceae</taxon>
        <taxon>Halanaerobium</taxon>
    </lineage>
</organism>
<dbReference type="InterPro" id="IPR017853">
    <property type="entry name" value="GH"/>
</dbReference>
<dbReference type="Pfam" id="PF00933">
    <property type="entry name" value="Glyco_hydro_3"/>
    <property type="match status" value="1"/>
</dbReference>
<evidence type="ECO:0000256" key="1">
    <source>
        <dbReference type="ARBA" id="ARBA00005336"/>
    </source>
</evidence>
<dbReference type="InterPro" id="IPR013783">
    <property type="entry name" value="Ig-like_fold"/>
</dbReference>
<reference evidence="6" key="1">
    <citation type="submission" date="2017-01" db="EMBL/GenBank/DDBJ databases">
        <authorList>
            <person name="Varghese N."/>
            <person name="Submissions S."/>
        </authorList>
    </citation>
    <scope>NUCLEOTIDE SEQUENCE [LARGE SCALE GENOMIC DNA]</scope>
    <source>
        <strain evidence="6">ATCC 700103</strain>
    </source>
</reference>
<evidence type="ECO:0000313" key="6">
    <source>
        <dbReference type="Proteomes" id="UP000185669"/>
    </source>
</evidence>
<dbReference type="InterPro" id="IPR036881">
    <property type="entry name" value="Glyco_hydro_3_C_sf"/>
</dbReference>
<dbReference type="PANTHER" id="PTHR30620:SF123">
    <property type="entry name" value="BETA-XYLOSIDASE"/>
    <property type="match status" value="1"/>
</dbReference>
<dbReference type="Gene3D" id="3.20.20.300">
    <property type="entry name" value="Glycoside hydrolase, family 3, N-terminal domain"/>
    <property type="match status" value="1"/>
</dbReference>
<dbReference type="STRING" id="56779.SAMN05421834_11727"/>
<dbReference type="FunFam" id="3.40.50.1700:FF:000009">
    <property type="entry name" value="Periplasmic beta-glucosidase"/>
    <property type="match status" value="1"/>
</dbReference>
<evidence type="ECO:0000313" key="5">
    <source>
        <dbReference type="EMBL" id="SIR24056.1"/>
    </source>
</evidence>
<proteinExistence type="inferred from homology"/>
<dbReference type="FunFam" id="2.60.40.10:FF:000495">
    <property type="entry name" value="Periplasmic beta-glucosidase"/>
    <property type="match status" value="1"/>
</dbReference>
<comment type="similarity">
    <text evidence="1 3">Belongs to the glycosyl hydrolase 3 family.</text>
</comment>
<dbReference type="InterPro" id="IPR002772">
    <property type="entry name" value="Glyco_hydro_3_C"/>
</dbReference>
<dbReference type="Proteomes" id="UP000185669">
    <property type="component" value="Unassembled WGS sequence"/>
</dbReference>
<dbReference type="EMBL" id="FTNC01000017">
    <property type="protein sequence ID" value="SIR24056.1"/>
    <property type="molecule type" value="Genomic_DNA"/>
</dbReference>
<evidence type="ECO:0000259" key="4">
    <source>
        <dbReference type="SMART" id="SM01217"/>
    </source>
</evidence>
<dbReference type="SUPFAM" id="SSF51445">
    <property type="entry name" value="(Trans)glycosidases"/>
    <property type="match status" value="1"/>
</dbReference>
<protein>
    <submittedName>
        <fullName evidence="5">Beta-glucosidase</fullName>
    </submittedName>
</protein>
<dbReference type="InterPro" id="IPR036962">
    <property type="entry name" value="Glyco_hydro_3_N_sf"/>
</dbReference>
<dbReference type="InterPro" id="IPR001764">
    <property type="entry name" value="Glyco_hydro_3_N"/>
</dbReference>
<keyword evidence="2 3" id="KW-0378">Hydrolase</keyword>
<dbReference type="Pfam" id="PF14310">
    <property type="entry name" value="Fn3-like"/>
    <property type="match status" value="1"/>
</dbReference>